<dbReference type="Proteomes" id="UP000194131">
    <property type="component" value="Unassembled WGS sequence"/>
</dbReference>
<feature type="transmembrane region" description="Helical" evidence="6">
    <location>
        <begin position="266"/>
        <end position="285"/>
    </location>
</feature>
<evidence type="ECO:0000256" key="5">
    <source>
        <dbReference type="ARBA" id="ARBA00023136"/>
    </source>
</evidence>
<feature type="transmembrane region" description="Helical" evidence="6">
    <location>
        <begin position="154"/>
        <end position="171"/>
    </location>
</feature>
<evidence type="ECO:0000256" key="3">
    <source>
        <dbReference type="ARBA" id="ARBA00022692"/>
    </source>
</evidence>
<dbReference type="PROSITE" id="PS50850">
    <property type="entry name" value="MFS"/>
    <property type="match status" value="1"/>
</dbReference>
<evidence type="ECO:0000313" key="9">
    <source>
        <dbReference type="EMBL" id="PJN69766.1"/>
    </source>
</evidence>
<feature type="transmembrane region" description="Helical" evidence="6">
    <location>
        <begin position="297"/>
        <end position="319"/>
    </location>
</feature>
<dbReference type="Proteomes" id="UP000236165">
    <property type="component" value="Unassembled WGS sequence"/>
</dbReference>
<dbReference type="CDD" id="cd17330">
    <property type="entry name" value="MFS_SLC46_TetA_like"/>
    <property type="match status" value="1"/>
</dbReference>
<keyword evidence="5 6" id="KW-0472">Membrane</keyword>
<keyword evidence="2" id="KW-0813">Transport</keyword>
<dbReference type="PANTHER" id="PTHR23504">
    <property type="entry name" value="MAJOR FACILITATOR SUPERFAMILY DOMAIN-CONTAINING PROTEIN 10"/>
    <property type="match status" value="1"/>
</dbReference>
<feature type="transmembrane region" description="Helical" evidence="6">
    <location>
        <begin position="92"/>
        <end position="113"/>
    </location>
</feature>
<evidence type="ECO:0000256" key="6">
    <source>
        <dbReference type="SAM" id="Phobius"/>
    </source>
</evidence>
<dbReference type="InterPro" id="IPR036259">
    <property type="entry name" value="MFS_trans_sf"/>
</dbReference>
<protein>
    <submittedName>
        <fullName evidence="9">Tetracycline resistance protein, class C</fullName>
    </submittedName>
</protein>
<dbReference type="Gene3D" id="1.20.1250.20">
    <property type="entry name" value="MFS general substrate transporter like domains"/>
    <property type="match status" value="1"/>
</dbReference>
<evidence type="ECO:0000313" key="10">
    <source>
        <dbReference type="Proteomes" id="UP000194131"/>
    </source>
</evidence>
<comment type="subcellular location">
    <subcellularLocation>
        <location evidence="1">Cell membrane</location>
        <topology evidence="1">Multi-pass membrane protein</topology>
    </subcellularLocation>
</comment>
<keyword evidence="3 6" id="KW-0812">Transmembrane</keyword>
<dbReference type="EMBL" id="MKZQ01000035">
    <property type="protein sequence ID" value="PJN69766.1"/>
    <property type="molecule type" value="Genomic_DNA"/>
</dbReference>
<dbReference type="InterPro" id="IPR020846">
    <property type="entry name" value="MFS_dom"/>
</dbReference>
<evidence type="ECO:0000313" key="8">
    <source>
        <dbReference type="EMBL" id="OSX95676.1"/>
    </source>
</evidence>
<organism evidence="9 11">
    <name type="scientific">Bacillus mycoides</name>
    <dbReference type="NCBI Taxonomy" id="1405"/>
    <lineage>
        <taxon>Bacteria</taxon>
        <taxon>Bacillati</taxon>
        <taxon>Bacillota</taxon>
        <taxon>Bacilli</taxon>
        <taxon>Bacillales</taxon>
        <taxon>Bacillaceae</taxon>
        <taxon>Bacillus</taxon>
        <taxon>Bacillus cereus group</taxon>
    </lineage>
</organism>
<evidence type="ECO:0000256" key="4">
    <source>
        <dbReference type="ARBA" id="ARBA00022989"/>
    </source>
</evidence>
<feature type="transmembrane region" description="Helical" evidence="6">
    <location>
        <begin position="125"/>
        <end position="148"/>
    </location>
</feature>
<accession>A0AAP8GYJ3</accession>
<reference evidence="9 11" key="1">
    <citation type="submission" date="2016-10" db="EMBL/GenBank/DDBJ databases">
        <title>Genome Sequence of Bacillus weihenstephanensis GM6LP.</title>
        <authorList>
            <person name="Poehlein A."/>
            <person name="Wemheuer F."/>
            <person name="Hollensteiner J."/>
            <person name="Wemheuer B."/>
        </authorList>
    </citation>
    <scope>NUCLEOTIDE SEQUENCE [LARGE SCALE GENOMIC DNA]</scope>
    <source>
        <strain evidence="9 11">GM6LP</strain>
    </source>
</reference>
<dbReference type="GO" id="GO:0022857">
    <property type="term" value="F:transmembrane transporter activity"/>
    <property type="evidence" value="ECO:0007669"/>
    <property type="project" value="InterPro"/>
</dbReference>
<dbReference type="InterPro" id="IPR001958">
    <property type="entry name" value="Tet-R_TetA/multi-R_MdtG-like"/>
</dbReference>
<proteinExistence type="predicted"/>
<feature type="transmembrane region" description="Helical" evidence="6">
    <location>
        <begin position="183"/>
        <end position="205"/>
    </location>
</feature>
<dbReference type="SUPFAM" id="SSF103473">
    <property type="entry name" value="MFS general substrate transporter"/>
    <property type="match status" value="1"/>
</dbReference>
<evidence type="ECO:0000256" key="2">
    <source>
        <dbReference type="ARBA" id="ARBA00022448"/>
    </source>
</evidence>
<dbReference type="GO" id="GO:0005886">
    <property type="term" value="C:plasma membrane"/>
    <property type="evidence" value="ECO:0007669"/>
    <property type="project" value="UniProtKB-SubCell"/>
</dbReference>
<comment type="caution">
    <text evidence="9">The sequence shown here is derived from an EMBL/GenBank/DDBJ whole genome shotgun (WGS) entry which is preliminary data.</text>
</comment>
<evidence type="ECO:0000313" key="11">
    <source>
        <dbReference type="Proteomes" id="UP000236165"/>
    </source>
</evidence>
<keyword evidence="4 6" id="KW-1133">Transmembrane helix</keyword>
<evidence type="ECO:0000256" key="1">
    <source>
        <dbReference type="ARBA" id="ARBA00004651"/>
    </source>
</evidence>
<gene>
    <name evidence="9" type="primary">tetA_1</name>
    <name evidence="9" type="ORF">BACWE_28060</name>
    <name evidence="8" type="ORF">S3E15_02154</name>
</gene>
<evidence type="ECO:0000259" key="7">
    <source>
        <dbReference type="PROSITE" id="PS50850"/>
    </source>
</evidence>
<feature type="transmembrane region" description="Helical" evidence="6">
    <location>
        <begin position="211"/>
        <end position="231"/>
    </location>
</feature>
<feature type="domain" description="Major facilitator superfamily (MFS) profile" evidence="7">
    <location>
        <begin position="55"/>
        <end position="445"/>
    </location>
</feature>
<dbReference type="EMBL" id="MRWU01000002">
    <property type="protein sequence ID" value="OSX95676.1"/>
    <property type="molecule type" value="Genomic_DNA"/>
</dbReference>
<dbReference type="Pfam" id="PF07690">
    <property type="entry name" value="MFS_1"/>
    <property type="match status" value="1"/>
</dbReference>
<dbReference type="PRINTS" id="PR01035">
    <property type="entry name" value="TCRTETA"/>
</dbReference>
<dbReference type="AlphaFoldDB" id="A0AAP8GYJ3"/>
<dbReference type="InterPro" id="IPR011701">
    <property type="entry name" value="MFS"/>
</dbReference>
<feature type="transmembrane region" description="Helical" evidence="6">
    <location>
        <begin position="55"/>
        <end position="80"/>
    </location>
</feature>
<dbReference type="PANTHER" id="PTHR23504:SF15">
    <property type="entry name" value="MAJOR FACILITATOR SUPERFAMILY (MFS) PROFILE DOMAIN-CONTAINING PROTEIN"/>
    <property type="match status" value="1"/>
</dbReference>
<name>A0AAP8GYJ3_BACMY</name>
<feature type="transmembrane region" description="Helical" evidence="6">
    <location>
        <begin position="414"/>
        <end position="439"/>
    </location>
</feature>
<sequence>MDRLFYCCNFVDKETKWSYCFVDKETKITVGERMKMSKFRSHNEHNTERVIDKHALLFGLISVFLCGIGFSIIIPVVPFLVQPYTSNSAEQAVVVTLLTSVYAVCVFFAAPALGALSDKYGRRPLLLVCLFGSAIGYLVFGIGGALWILFAGRIIEGITGGSISTIFAYFADIIPPEQRTKYFGWVSAVVGVGTVIGPTIGGYLAKFGYSVPMYFGAIITLLNVVYGILYMPESLDKNNRLKEITFVRLNPFTQLANILSMKNLKWLLVSAFLLWIPNGSLQAIFSQFTMDTFSWKPALIGLMFSIMGFQDIISQSFIMPKLLTKLTDKQIAILGMVSEIIGYSLIAASAFFSFYPFLIAGMFIFGFGDSIFGPSFNGMLSKSVDSSEQGRIQGGSQSVQALARMIGPIIGGQIYVSLGHAAPACMGIILIVAAITVLYKGTHENM</sequence>
<reference evidence="8 10" key="2">
    <citation type="submission" date="2016-12" db="EMBL/GenBank/DDBJ databases">
        <title>Genome Sequences of Twelve Sporeforming Bacillus Species Isolated from Foods.</title>
        <authorList>
            <person name="De Jong A."/>
            <person name="Holsappel S."/>
            <person name="Kuipers O.P."/>
        </authorList>
    </citation>
    <scope>NUCLEOTIDE SEQUENCE [LARGE SCALE GENOMIC DNA]</scope>
    <source>
        <strain evidence="8 10">S3E15</strain>
    </source>
</reference>